<accession>A0A936YJL9</accession>
<sequence length="293" mass="31958">MSGTVQIATKYASLQLVPAMGGGIARLDCLAVDGGVIPVLRPWSGNADDGPFALASNILVPFSNRISGGGFAYGEHFHDVRPNLAGEAFPIHGDGFQRRWHLTEVHDTQARLECLEGAIGPFRYHAAQTFSLADDALLIDLALKNIGDDTLPFGAGFHPWFPRDNATRLRLPAEAVWLEDENHLPAGLIRLESASDWSFAESRPMPQGWINNAFAGWTGEAIIEQREITVRVTASDNLSTAIVFSPSSEADFVCVEPVSHPVDAFNMKGHPGLVALDPGQSMECWMKIEWQRT</sequence>
<dbReference type="InterPro" id="IPR014718">
    <property type="entry name" value="GH-type_carb-bd"/>
</dbReference>
<dbReference type="AlphaFoldDB" id="A0A936YJL9"/>
<protein>
    <submittedName>
        <fullName evidence="1">Aldose 1-epimerase</fullName>
    </submittedName>
</protein>
<evidence type="ECO:0000313" key="2">
    <source>
        <dbReference type="Proteomes" id="UP000633219"/>
    </source>
</evidence>
<dbReference type="GO" id="GO:0030246">
    <property type="term" value="F:carbohydrate binding"/>
    <property type="evidence" value="ECO:0007669"/>
    <property type="project" value="InterPro"/>
</dbReference>
<dbReference type="Proteomes" id="UP000633219">
    <property type="component" value="Unassembled WGS sequence"/>
</dbReference>
<dbReference type="SUPFAM" id="SSF74650">
    <property type="entry name" value="Galactose mutarotase-like"/>
    <property type="match status" value="1"/>
</dbReference>
<comment type="caution">
    <text evidence="1">The sequence shown here is derived from an EMBL/GenBank/DDBJ whole genome shotgun (WGS) entry which is preliminary data.</text>
</comment>
<keyword evidence="2" id="KW-1185">Reference proteome</keyword>
<reference evidence="1" key="1">
    <citation type="submission" date="2021-01" db="EMBL/GenBank/DDBJ databases">
        <title>Rhizobium sp. strain KVB221 16S ribosomal RNA gene Genome sequencing and assembly.</title>
        <authorList>
            <person name="Kang M."/>
        </authorList>
    </citation>
    <scope>NUCLEOTIDE SEQUENCE</scope>
    <source>
        <strain evidence="1">KVB221</strain>
    </source>
</reference>
<dbReference type="RefSeq" id="WP_201654554.1">
    <property type="nucleotide sequence ID" value="NZ_JAEQNC010000003.1"/>
</dbReference>
<dbReference type="InterPro" id="IPR008183">
    <property type="entry name" value="Aldose_1/G6P_1-epimerase"/>
</dbReference>
<gene>
    <name evidence="1" type="ORF">JJB09_05870</name>
</gene>
<proteinExistence type="predicted"/>
<dbReference type="EMBL" id="JAEQNC010000003">
    <property type="protein sequence ID" value="MBL0371549.1"/>
    <property type="molecule type" value="Genomic_DNA"/>
</dbReference>
<evidence type="ECO:0000313" key="1">
    <source>
        <dbReference type="EMBL" id="MBL0371549.1"/>
    </source>
</evidence>
<organism evidence="1 2">
    <name type="scientific">Rhizobium setariae</name>
    <dbReference type="NCBI Taxonomy" id="2801340"/>
    <lineage>
        <taxon>Bacteria</taxon>
        <taxon>Pseudomonadati</taxon>
        <taxon>Pseudomonadota</taxon>
        <taxon>Alphaproteobacteria</taxon>
        <taxon>Hyphomicrobiales</taxon>
        <taxon>Rhizobiaceae</taxon>
        <taxon>Rhizobium/Agrobacterium group</taxon>
        <taxon>Rhizobium</taxon>
    </lineage>
</organism>
<dbReference type="GO" id="GO:0005975">
    <property type="term" value="P:carbohydrate metabolic process"/>
    <property type="evidence" value="ECO:0007669"/>
    <property type="project" value="InterPro"/>
</dbReference>
<dbReference type="Pfam" id="PF01263">
    <property type="entry name" value="Aldose_epim"/>
    <property type="match status" value="1"/>
</dbReference>
<dbReference type="CDD" id="cd09021">
    <property type="entry name" value="Aldose_epim_Ec_YphB"/>
    <property type="match status" value="1"/>
</dbReference>
<dbReference type="GO" id="GO:0016853">
    <property type="term" value="F:isomerase activity"/>
    <property type="evidence" value="ECO:0007669"/>
    <property type="project" value="InterPro"/>
</dbReference>
<dbReference type="InterPro" id="IPR011013">
    <property type="entry name" value="Gal_mutarotase_sf_dom"/>
</dbReference>
<dbReference type="Gene3D" id="2.70.98.10">
    <property type="match status" value="1"/>
</dbReference>
<name>A0A936YJL9_9HYPH</name>